<dbReference type="Proteomes" id="UP001320715">
    <property type="component" value="Unassembled WGS sequence"/>
</dbReference>
<dbReference type="EMBL" id="JAAAML010000001">
    <property type="protein sequence ID" value="MCO6407195.1"/>
    <property type="molecule type" value="Genomic_DNA"/>
</dbReference>
<gene>
    <name evidence="1" type="ORF">GTW23_03325</name>
</gene>
<name>A0ABT1CNN8_9HYPH</name>
<evidence type="ECO:0000313" key="2">
    <source>
        <dbReference type="Proteomes" id="UP001320715"/>
    </source>
</evidence>
<organism evidence="1 2">
    <name type="scientific">Hoeflea alexandrii</name>
    <dbReference type="NCBI Taxonomy" id="288436"/>
    <lineage>
        <taxon>Bacteria</taxon>
        <taxon>Pseudomonadati</taxon>
        <taxon>Pseudomonadota</taxon>
        <taxon>Alphaproteobacteria</taxon>
        <taxon>Hyphomicrobiales</taxon>
        <taxon>Rhizobiaceae</taxon>
        <taxon>Hoeflea</taxon>
    </lineage>
</organism>
<dbReference type="InterPro" id="IPR053714">
    <property type="entry name" value="Iso_Racemase_Enz_sf"/>
</dbReference>
<comment type="caution">
    <text evidence="1">The sequence shown here is derived from an EMBL/GenBank/DDBJ whole genome shotgun (WGS) entry which is preliminary data.</text>
</comment>
<dbReference type="PANTHER" id="PTHR40267">
    <property type="entry name" value="BLR3294 PROTEIN"/>
    <property type="match status" value="1"/>
</dbReference>
<proteinExistence type="predicted"/>
<sequence length="250" mass="25898">MKLAGFDLTGPIGTKATLGLVVLQADETLEQDFRRLFSDPDVAIYTSRIASGEELSTDSIAAMEAELPRSAGLFPRGARFDAVAYACTSGTTLIGAEAVAKMLRRGVETPMVTDPLTAAFAALRALDVTRLGLVTPYVESVAGPVRDAFIAAGFAVGEVLTFGEEVEARVARIAPRSIEAAARDAAGGADAVFLSCTNLRTLGSIDALEAELGIPVLSSNQVLAWHMAEATGAPVAGDAPGRLFRAGKSA</sequence>
<protein>
    <submittedName>
        <fullName evidence="1">Asp/Glu racemase</fullName>
    </submittedName>
</protein>
<keyword evidence="2" id="KW-1185">Reference proteome</keyword>
<evidence type="ECO:0000313" key="1">
    <source>
        <dbReference type="EMBL" id="MCO6407195.1"/>
    </source>
</evidence>
<dbReference type="Gene3D" id="3.40.50.12500">
    <property type="match status" value="1"/>
</dbReference>
<dbReference type="InterPro" id="IPR026286">
    <property type="entry name" value="MaiA/AMDase"/>
</dbReference>
<accession>A0ABT1CNN8</accession>
<dbReference type="PIRSF" id="PIRSF015736">
    <property type="entry name" value="MI"/>
    <property type="match status" value="1"/>
</dbReference>
<dbReference type="PANTHER" id="PTHR40267:SF1">
    <property type="entry name" value="BLR3294 PROTEIN"/>
    <property type="match status" value="1"/>
</dbReference>
<dbReference type="Pfam" id="PF17645">
    <property type="entry name" value="Amdase"/>
    <property type="match status" value="1"/>
</dbReference>
<reference evidence="1 2" key="1">
    <citation type="submission" date="2020-01" db="EMBL/GenBank/DDBJ databases">
        <title>Genomes of bacteria type strains.</title>
        <authorList>
            <person name="Chen J."/>
            <person name="Zhu S."/>
            <person name="Yang J."/>
        </authorList>
    </citation>
    <scope>NUCLEOTIDE SEQUENCE [LARGE SCALE GENOMIC DNA]</scope>
    <source>
        <strain evidence="1 2">DSM 16655</strain>
    </source>
</reference>
<dbReference type="RefSeq" id="WP_252914611.1">
    <property type="nucleotide sequence ID" value="NZ_JAAAML010000001.1"/>
</dbReference>